<feature type="transmembrane region" description="Helical" evidence="1">
    <location>
        <begin position="20"/>
        <end position="44"/>
    </location>
</feature>
<evidence type="ECO:0000256" key="1">
    <source>
        <dbReference type="SAM" id="Phobius"/>
    </source>
</evidence>
<feature type="transmembrane region" description="Helical" evidence="1">
    <location>
        <begin position="99"/>
        <end position="120"/>
    </location>
</feature>
<accession>A0ABP3Y1F6</accession>
<gene>
    <name evidence="2" type="ORF">GCM10009118_18070</name>
</gene>
<feature type="transmembrane region" description="Helical" evidence="1">
    <location>
        <begin position="127"/>
        <end position="145"/>
    </location>
</feature>
<feature type="transmembrane region" description="Helical" evidence="1">
    <location>
        <begin position="151"/>
        <end position="169"/>
    </location>
</feature>
<proteinExistence type="predicted"/>
<dbReference type="Proteomes" id="UP001501126">
    <property type="component" value="Unassembled WGS sequence"/>
</dbReference>
<protein>
    <recommendedName>
        <fullName evidence="4">DUF4064 domain-containing protein</fullName>
    </recommendedName>
</protein>
<reference evidence="3" key="1">
    <citation type="journal article" date="2019" name="Int. J. Syst. Evol. Microbiol.">
        <title>The Global Catalogue of Microorganisms (GCM) 10K type strain sequencing project: providing services to taxonomists for standard genome sequencing and annotation.</title>
        <authorList>
            <consortium name="The Broad Institute Genomics Platform"/>
            <consortium name="The Broad Institute Genome Sequencing Center for Infectious Disease"/>
            <person name="Wu L."/>
            <person name="Ma J."/>
        </authorList>
    </citation>
    <scope>NUCLEOTIDE SEQUENCE [LARGE SCALE GENOMIC DNA]</scope>
    <source>
        <strain evidence="3">JCM 16083</strain>
    </source>
</reference>
<evidence type="ECO:0000313" key="2">
    <source>
        <dbReference type="EMBL" id="GAA0875398.1"/>
    </source>
</evidence>
<name>A0ABP3Y1F6_9FLAO</name>
<keyword evidence="1" id="KW-0472">Membrane</keyword>
<evidence type="ECO:0008006" key="4">
    <source>
        <dbReference type="Google" id="ProtNLM"/>
    </source>
</evidence>
<evidence type="ECO:0000313" key="3">
    <source>
        <dbReference type="Proteomes" id="UP001501126"/>
    </source>
</evidence>
<dbReference type="RefSeq" id="WP_343786835.1">
    <property type="nucleotide sequence ID" value="NZ_BAAAFH010000011.1"/>
</dbReference>
<sequence>MENQFVEIEKEQNQNKRPLFLTVLVILTWIWTAISIMNSFTALVNGPMDDEMMKEQELAAAKTISELKESGQDGEEGEFVQMIELGLERMKYVNEEAFIRNYLTILVVSILGAIAAYLMWTRKKTGFHLYIIYTLAYIGMAYLIYPASMVINMEVYINLLIGGLFVILYSRNLHAMS</sequence>
<keyword evidence="1" id="KW-1133">Transmembrane helix</keyword>
<organism evidence="2 3">
    <name type="scientific">Wandonia haliotis</name>
    <dbReference type="NCBI Taxonomy" id="574963"/>
    <lineage>
        <taxon>Bacteria</taxon>
        <taxon>Pseudomonadati</taxon>
        <taxon>Bacteroidota</taxon>
        <taxon>Flavobacteriia</taxon>
        <taxon>Flavobacteriales</taxon>
        <taxon>Crocinitomicaceae</taxon>
        <taxon>Wandonia</taxon>
    </lineage>
</organism>
<keyword evidence="1" id="KW-0812">Transmembrane</keyword>
<keyword evidence="3" id="KW-1185">Reference proteome</keyword>
<comment type="caution">
    <text evidence="2">The sequence shown here is derived from an EMBL/GenBank/DDBJ whole genome shotgun (WGS) entry which is preliminary data.</text>
</comment>
<dbReference type="EMBL" id="BAAAFH010000011">
    <property type="protein sequence ID" value="GAA0875398.1"/>
    <property type="molecule type" value="Genomic_DNA"/>
</dbReference>